<proteinExistence type="predicted"/>
<evidence type="ECO:0000313" key="1">
    <source>
        <dbReference type="EMBL" id="MCS5716562.1"/>
    </source>
</evidence>
<protein>
    <submittedName>
        <fullName evidence="1">Pyridoxamine 5'-phosphate oxidase family protein</fullName>
    </submittedName>
</protein>
<dbReference type="SUPFAM" id="SSF50475">
    <property type="entry name" value="FMN-binding split barrel"/>
    <property type="match status" value="1"/>
</dbReference>
<dbReference type="Pfam" id="PF12900">
    <property type="entry name" value="Pyridox_ox_2"/>
    <property type="match status" value="1"/>
</dbReference>
<dbReference type="InterPro" id="IPR012349">
    <property type="entry name" value="Split_barrel_FMN-bd"/>
</dbReference>
<comment type="caution">
    <text evidence="1">The sequence shown here is derived from an EMBL/GenBank/DDBJ whole genome shotgun (WGS) entry which is preliminary data.</text>
</comment>
<organism evidence="1 2">
    <name type="scientific">Herbiconiux aconitum</name>
    <dbReference type="NCBI Taxonomy" id="2970913"/>
    <lineage>
        <taxon>Bacteria</taxon>
        <taxon>Bacillati</taxon>
        <taxon>Actinomycetota</taxon>
        <taxon>Actinomycetes</taxon>
        <taxon>Micrococcales</taxon>
        <taxon>Microbacteriaceae</taxon>
        <taxon>Herbiconiux</taxon>
    </lineage>
</organism>
<dbReference type="EMBL" id="JANLCM010000001">
    <property type="protein sequence ID" value="MCS5716562.1"/>
    <property type="molecule type" value="Genomic_DNA"/>
</dbReference>
<dbReference type="RefSeq" id="WP_259503726.1">
    <property type="nucleotide sequence ID" value="NZ_JANLCM010000001.1"/>
</dbReference>
<evidence type="ECO:0000313" key="2">
    <source>
        <dbReference type="Proteomes" id="UP001165584"/>
    </source>
</evidence>
<reference evidence="1" key="1">
    <citation type="submission" date="2022-08" db="EMBL/GenBank/DDBJ databases">
        <authorList>
            <person name="Deng Y."/>
            <person name="Han X.-F."/>
            <person name="Zhang Y.-Q."/>
        </authorList>
    </citation>
    <scope>NUCLEOTIDE SEQUENCE</scope>
    <source>
        <strain evidence="1">CPCC 205763</strain>
    </source>
</reference>
<sequence length="140" mass="15956">MWQGEGDVHELDSEECWELLRSQELGRLAMGVGGEIDIFPVNYLAERDSILLRTAPGTKLLELVIAPNAAFEIDGYSDEEAWSVVLKGTAYRLERQSEIDEADRLPLTPWIPTLKYEYVRIAANSVSGRRFRRGPEPDRY</sequence>
<accession>A0ABT2GK24</accession>
<name>A0ABT2GK24_9MICO</name>
<gene>
    <name evidence="1" type="ORF">N1027_00240</name>
</gene>
<dbReference type="Proteomes" id="UP001165584">
    <property type="component" value="Unassembled WGS sequence"/>
</dbReference>
<dbReference type="InterPro" id="IPR024747">
    <property type="entry name" value="Pyridox_Oxase-rel"/>
</dbReference>
<dbReference type="Gene3D" id="2.30.110.10">
    <property type="entry name" value="Electron Transport, Fmn-binding Protein, Chain A"/>
    <property type="match status" value="1"/>
</dbReference>
<keyword evidence="2" id="KW-1185">Reference proteome</keyword>